<dbReference type="PROSITE" id="PS00059">
    <property type="entry name" value="ADH_ZINC"/>
    <property type="match status" value="1"/>
</dbReference>
<dbReference type="Pfam" id="PF00107">
    <property type="entry name" value="ADH_zinc_N"/>
    <property type="match status" value="1"/>
</dbReference>
<evidence type="ECO:0000256" key="2">
    <source>
        <dbReference type="ARBA" id="ARBA00022723"/>
    </source>
</evidence>
<dbReference type="InterPro" id="IPR013149">
    <property type="entry name" value="ADH-like_C"/>
</dbReference>
<evidence type="ECO:0000256" key="4">
    <source>
        <dbReference type="ARBA" id="ARBA00023002"/>
    </source>
</evidence>
<organism evidence="7 8">
    <name type="scientific">Crossiella equi</name>
    <dbReference type="NCBI Taxonomy" id="130796"/>
    <lineage>
        <taxon>Bacteria</taxon>
        <taxon>Bacillati</taxon>
        <taxon>Actinomycetota</taxon>
        <taxon>Actinomycetes</taxon>
        <taxon>Pseudonocardiales</taxon>
        <taxon>Pseudonocardiaceae</taxon>
        <taxon>Crossiella</taxon>
    </lineage>
</organism>
<dbReference type="SUPFAM" id="SSF51735">
    <property type="entry name" value="NAD(P)-binding Rossmann-fold domains"/>
    <property type="match status" value="1"/>
</dbReference>
<dbReference type="SUPFAM" id="SSF50129">
    <property type="entry name" value="GroES-like"/>
    <property type="match status" value="1"/>
</dbReference>
<proteinExistence type="inferred from homology"/>
<dbReference type="EC" id="1.1.1.1" evidence="7"/>
<evidence type="ECO:0000313" key="7">
    <source>
        <dbReference type="EMBL" id="MBP2475605.1"/>
    </source>
</evidence>
<dbReference type="InterPro" id="IPR050129">
    <property type="entry name" value="Zn_alcohol_dh"/>
</dbReference>
<keyword evidence="2 5" id="KW-0479">Metal-binding</keyword>
<accession>A0ABS5AG94</accession>
<dbReference type="CDD" id="cd08260">
    <property type="entry name" value="Zn_ADH6"/>
    <property type="match status" value="1"/>
</dbReference>
<evidence type="ECO:0000256" key="1">
    <source>
        <dbReference type="ARBA" id="ARBA00001947"/>
    </source>
</evidence>
<dbReference type="PANTHER" id="PTHR43401">
    <property type="entry name" value="L-THREONINE 3-DEHYDROGENASE"/>
    <property type="match status" value="1"/>
</dbReference>
<dbReference type="RefSeq" id="WP_086781853.1">
    <property type="nucleotide sequence ID" value="NZ_JAGIOO010000001.1"/>
</dbReference>
<dbReference type="InterPro" id="IPR020843">
    <property type="entry name" value="ER"/>
</dbReference>
<comment type="caution">
    <text evidence="7">The sequence shown here is derived from an EMBL/GenBank/DDBJ whole genome shotgun (WGS) entry which is preliminary data.</text>
</comment>
<evidence type="ECO:0000259" key="6">
    <source>
        <dbReference type="SMART" id="SM00829"/>
    </source>
</evidence>
<dbReference type="EMBL" id="JAGIOO010000001">
    <property type="protein sequence ID" value="MBP2475605.1"/>
    <property type="molecule type" value="Genomic_DNA"/>
</dbReference>
<dbReference type="Pfam" id="PF08240">
    <property type="entry name" value="ADH_N"/>
    <property type="match status" value="1"/>
</dbReference>
<sequence>MRAVVYTAFQGPVTVEQLPDPAPSRAGVVLSVEATGLCRSDWHGWMGHDEDIKAFPHVPGHELAGVVAAVGPDVRRWRVGDRVTVPFISACGTCPSCQAGDQQVCHHQTQPGFTHWGSYADLVALDHADVNLVALPERMAYDTAAALGCRFGTSFRAVRDVAKVQAGEWVAVHGCGGVGLSAVLIAAAAGARVIAVDVNDEALALARTFGAVAAVKEDVVPAIQDLAGGGAHVSLDALGHPATAANSVSCLRRRGRHVQVGLLPGGPTPLPMGKVVAHELSLLGSHGIAAHAYPEMLALVASGRLPVDRLVTRTIGLAEAAAALPAMATSTAAGMTMIRPNHD</sequence>
<dbReference type="InterPro" id="IPR002328">
    <property type="entry name" value="ADH_Zn_CS"/>
</dbReference>
<feature type="domain" description="Enoyl reductase (ER)" evidence="6">
    <location>
        <begin position="7"/>
        <end position="338"/>
    </location>
</feature>
<dbReference type="GO" id="GO:0004022">
    <property type="term" value="F:alcohol dehydrogenase (NAD+) activity"/>
    <property type="evidence" value="ECO:0007669"/>
    <property type="project" value="UniProtKB-EC"/>
</dbReference>
<comment type="similarity">
    <text evidence="5">Belongs to the zinc-containing alcohol dehydrogenase family.</text>
</comment>
<keyword evidence="4 7" id="KW-0560">Oxidoreductase</keyword>
<dbReference type="InterPro" id="IPR013154">
    <property type="entry name" value="ADH-like_N"/>
</dbReference>
<evidence type="ECO:0000313" key="8">
    <source>
        <dbReference type="Proteomes" id="UP001519363"/>
    </source>
</evidence>
<dbReference type="PANTHER" id="PTHR43401:SF5">
    <property type="entry name" value="ALCOHOL DEHYDROGENASE-RELATED"/>
    <property type="match status" value="1"/>
</dbReference>
<keyword evidence="3 5" id="KW-0862">Zinc</keyword>
<gene>
    <name evidence="7" type="ORF">JOF53_004477</name>
</gene>
<dbReference type="InterPro" id="IPR011032">
    <property type="entry name" value="GroES-like_sf"/>
</dbReference>
<reference evidence="7 8" key="1">
    <citation type="submission" date="2021-03" db="EMBL/GenBank/DDBJ databases">
        <title>Sequencing the genomes of 1000 actinobacteria strains.</title>
        <authorList>
            <person name="Klenk H.-P."/>
        </authorList>
    </citation>
    <scope>NUCLEOTIDE SEQUENCE [LARGE SCALE GENOMIC DNA]</scope>
    <source>
        <strain evidence="7 8">DSM 44580</strain>
    </source>
</reference>
<evidence type="ECO:0000256" key="5">
    <source>
        <dbReference type="RuleBase" id="RU361277"/>
    </source>
</evidence>
<protein>
    <submittedName>
        <fullName evidence="7">Alcohol dehydrogenase</fullName>
        <ecNumber evidence="7">1.1.1.1</ecNumber>
    </submittedName>
</protein>
<dbReference type="Gene3D" id="3.90.180.10">
    <property type="entry name" value="Medium-chain alcohol dehydrogenases, catalytic domain"/>
    <property type="match status" value="1"/>
</dbReference>
<comment type="cofactor">
    <cofactor evidence="1 5">
        <name>Zn(2+)</name>
        <dbReference type="ChEBI" id="CHEBI:29105"/>
    </cofactor>
</comment>
<keyword evidence="8" id="KW-1185">Reference proteome</keyword>
<dbReference type="InterPro" id="IPR036291">
    <property type="entry name" value="NAD(P)-bd_dom_sf"/>
</dbReference>
<dbReference type="Proteomes" id="UP001519363">
    <property type="component" value="Unassembled WGS sequence"/>
</dbReference>
<name>A0ABS5AG94_9PSEU</name>
<evidence type="ECO:0000256" key="3">
    <source>
        <dbReference type="ARBA" id="ARBA00022833"/>
    </source>
</evidence>
<dbReference type="SMART" id="SM00829">
    <property type="entry name" value="PKS_ER"/>
    <property type="match status" value="1"/>
</dbReference>